<feature type="transmembrane region" description="Helical" evidence="5">
    <location>
        <begin position="120"/>
        <end position="139"/>
    </location>
</feature>
<dbReference type="AlphaFoldDB" id="A0A1H7NM24"/>
<keyword evidence="4 5" id="KW-0472">Membrane</keyword>
<keyword evidence="3 5" id="KW-1133">Transmembrane helix</keyword>
<protein>
    <submittedName>
        <fullName evidence="7">Uncharacterized membrane protein</fullName>
    </submittedName>
</protein>
<evidence type="ECO:0000313" key="8">
    <source>
        <dbReference type="Proteomes" id="UP000183894"/>
    </source>
</evidence>
<reference evidence="7 8" key="1">
    <citation type="submission" date="2016-10" db="EMBL/GenBank/DDBJ databases">
        <authorList>
            <person name="de Groot N.N."/>
        </authorList>
    </citation>
    <scope>NUCLEOTIDE SEQUENCE [LARGE SCALE GENOMIC DNA]</scope>
    <source>
        <strain evidence="7 8">CDM_5</strain>
    </source>
</reference>
<gene>
    <name evidence="7" type="ORF">SAMN04488691_103369</name>
</gene>
<dbReference type="OrthoDB" id="282690at2157"/>
<proteinExistence type="predicted"/>
<feature type="domain" description="EamA" evidence="6">
    <location>
        <begin position="153"/>
        <end position="287"/>
    </location>
</feature>
<accession>A0A1H7NM24</accession>
<evidence type="ECO:0000256" key="4">
    <source>
        <dbReference type="ARBA" id="ARBA00023136"/>
    </source>
</evidence>
<feature type="transmembrane region" description="Helical" evidence="5">
    <location>
        <begin position="181"/>
        <end position="202"/>
    </location>
</feature>
<feature type="transmembrane region" description="Helical" evidence="5">
    <location>
        <begin position="62"/>
        <end position="82"/>
    </location>
</feature>
<dbReference type="Proteomes" id="UP000183894">
    <property type="component" value="Unassembled WGS sequence"/>
</dbReference>
<dbReference type="PANTHER" id="PTHR32322">
    <property type="entry name" value="INNER MEMBRANE TRANSPORTER"/>
    <property type="match status" value="1"/>
</dbReference>
<dbReference type="RefSeq" id="WP_074793373.1">
    <property type="nucleotide sequence ID" value="NZ_FOAD01000003.1"/>
</dbReference>
<feature type="transmembrane region" description="Helical" evidence="5">
    <location>
        <begin position="34"/>
        <end position="56"/>
    </location>
</feature>
<name>A0A1H7NM24_HALLR</name>
<dbReference type="EMBL" id="FOAD01000003">
    <property type="protein sequence ID" value="SEL24424.1"/>
    <property type="molecule type" value="Genomic_DNA"/>
</dbReference>
<dbReference type="InterPro" id="IPR037185">
    <property type="entry name" value="EmrE-like"/>
</dbReference>
<dbReference type="Pfam" id="PF00892">
    <property type="entry name" value="EamA"/>
    <property type="match status" value="2"/>
</dbReference>
<dbReference type="SUPFAM" id="SSF103481">
    <property type="entry name" value="Multidrug resistance efflux transporter EmrE"/>
    <property type="match status" value="2"/>
</dbReference>
<feature type="transmembrane region" description="Helical" evidence="5">
    <location>
        <begin position="214"/>
        <end position="234"/>
    </location>
</feature>
<organism evidence="7 8">
    <name type="scientific">Haloferax larsenii</name>
    <dbReference type="NCBI Taxonomy" id="302484"/>
    <lineage>
        <taxon>Archaea</taxon>
        <taxon>Methanobacteriati</taxon>
        <taxon>Methanobacteriota</taxon>
        <taxon>Stenosarchaea group</taxon>
        <taxon>Halobacteria</taxon>
        <taxon>Halobacteriales</taxon>
        <taxon>Haloferacaceae</taxon>
        <taxon>Haloferax</taxon>
    </lineage>
</organism>
<feature type="transmembrane region" description="Helical" evidence="5">
    <location>
        <begin position="272"/>
        <end position="289"/>
    </location>
</feature>
<keyword evidence="2 5" id="KW-0812">Transmembrane</keyword>
<evidence type="ECO:0000256" key="5">
    <source>
        <dbReference type="SAM" id="Phobius"/>
    </source>
</evidence>
<dbReference type="PANTHER" id="PTHR32322:SF2">
    <property type="entry name" value="EAMA DOMAIN-CONTAINING PROTEIN"/>
    <property type="match status" value="1"/>
</dbReference>
<dbReference type="GO" id="GO:0016020">
    <property type="term" value="C:membrane"/>
    <property type="evidence" value="ECO:0007669"/>
    <property type="project" value="UniProtKB-SubCell"/>
</dbReference>
<dbReference type="InterPro" id="IPR000620">
    <property type="entry name" value="EamA_dom"/>
</dbReference>
<sequence>MEAVLPVLFALVTAFAFAVSTVLVRVGVRESSPLVALVITMAVNVVVLWGLSLALYDVSVDLWSWRWFILAGIFAPALGRLANYIGIQRVGANLVSPITNMNPLVSVGLAIALLGERLPLPGYVGVILAVGGGVVLASVRGDGLNRVRRTDLLFPLFGALTYGTVQIFRKVGTDLVAEPTIGAAVNLTTSFVLVAGGIVATGRLETLVVPRRDALTFVAAGVVSSLGLASLYAALSLGQVTVVTPIFNASPLFVLLLTGLFVRDGELFSKRVLVGTVTIVTGVAVLTMWT</sequence>
<feature type="transmembrane region" description="Helical" evidence="5">
    <location>
        <begin position="6"/>
        <end position="27"/>
    </location>
</feature>
<evidence type="ECO:0000256" key="3">
    <source>
        <dbReference type="ARBA" id="ARBA00022989"/>
    </source>
</evidence>
<feature type="domain" description="EamA" evidence="6">
    <location>
        <begin position="7"/>
        <end position="135"/>
    </location>
</feature>
<feature type="transmembrane region" description="Helical" evidence="5">
    <location>
        <begin position="151"/>
        <end position="169"/>
    </location>
</feature>
<evidence type="ECO:0000256" key="2">
    <source>
        <dbReference type="ARBA" id="ARBA00022692"/>
    </source>
</evidence>
<comment type="subcellular location">
    <subcellularLocation>
        <location evidence="1">Membrane</location>
        <topology evidence="1">Multi-pass membrane protein</topology>
    </subcellularLocation>
</comment>
<dbReference type="InterPro" id="IPR050638">
    <property type="entry name" value="AA-Vitamin_Transporters"/>
</dbReference>
<evidence type="ECO:0000313" key="7">
    <source>
        <dbReference type="EMBL" id="SEL24424.1"/>
    </source>
</evidence>
<feature type="transmembrane region" description="Helical" evidence="5">
    <location>
        <begin position="94"/>
        <end position="114"/>
    </location>
</feature>
<evidence type="ECO:0000256" key="1">
    <source>
        <dbReference type="ARBA" id="ARBA00004141"/>
    </source>
</evidence>
<feature type="transmembrane region" description="Helical" evidence="5">
    <location>
        <begin position="240"/>
        <end position="260"/>
    </location>
</feature>
<evidence type="ECO:0000259" key="6">
    <source>
        <dbReference type="Pfam" id="PF00892"/>
    </source>
</evidence>